<sequence>MPEESARPSPGQRLPALPHRHRSRPRVAKGRGPQPPENPPLKCNVINLSLQEGCGSEHLEAGRQRLPALPHLAKNGPRVTKGQSRPTALETLPRLPSIVAGGLPKQHQNLCQMREERLRSALLKHQLEACNLPWTGAVARKNRPGGCNLSLSKERRSCSRRKGNLPLRRSFHREKTDRISEISSAMANRSNRP</sequence>
<keyword evidence="2" id="KW-1185">Reference proteome</keyword>
<organism evidence="1 2">
    <name type="scientific">Sphaerodactylus townsendi</name>
    <dbReference type="NCBI Taxonomy" id="933632"/>
    <lineage>
        <taxon>Eukaryota</taxon>
        <taxon>Metazoa</taxon>
        <taxon>Chordata</taxon>
        <taxon>Craniata</taxon>
        <taxon>Vertebrata</taxon>
        <taxon>Euteleostomi</taxon>
        <taxon>Lepidosauria</taxon>
        <taxon>Squamata</taxon>
        <taxon>Bifurcata</taxon>
        <taxon>Gekkota</taxon>
        <taxon>Sphaerodactylidae</taxon>
        <taxon>Sphaerodactylus</taxon>
    </lineage>
</organism>
<comment type="caution">
    <text evidence="1">The sequence shown here is derived from an EMBL/GenBank/DDBJ whole genome shotgun (WGS) entry which is preliminary data.</text>
</comment>
<dbReference type="EMBL" id="CM037626">
    <property type="protein sequence ID" value="KAH8011551.1"/>
    <property type="molecule type" value="Genomic_DNA"/>
</dbReference>
<reference evidence="1" key="1">
    <citation type="submission" date="2021-08" db="EMBL/GenBank/DDBJ databases">
        <title>The first chromosome-level gecko genome reveals the dynamic sex chromosomes of Neotropical dwarf geckos (Sphaerodactylidae: Sphaerodactylus).</title>
        <authorList>
            <person name="Pinto B.J."/>
            <person name="Keating S.E."/>
            <person name="Gamble T."/>
        </authorList>
    </citation>
    <scope>NUCLEOTIDE SEQUENCE</scope>
    <source>
        <strain evidence="1">TG3544</strain>
    </source>
</reference>
<gene>
    <name evidence="1" type="ORF">K3G42_001852</name>
</gene>
<evidence type="ECO:0000313" key="2">
    <source>
        <dbReference type="Proteomes" id="UP000827872"/>
    </source>
</evidence>
<name>A0ACB8FWQ2_9SAUR</name>
<evidence type="ECO:0000313" key="1">
    <source>
        <dbReference type="EMBL" id="KAH8011551.1"/>
    </source>
</evidence>
<protein>
    <submittedName>
        <fullName evidence="1">Uncharacterized protein</fullName>
    </submittedName>
</protein>
<dbReference type="Proteomes" id="UP000827872">
    <property type="component" value="Linkage Group LG13"/>
</dbReference>
<accession>A0ACB8FWQ2</accession>
<proteinExistence type="predicted"/>